<name>A0A1X1BRP3_9GAMM</name>
<comment type="caution">
    <text evidence="1">The sequence shown here is derived from an EMBL/GenBank/DDBJ whole genome shotgun (WGS) entry which is preliminary data.</text>
</comment>
<dbReference type="Proteomes" id="UP000193933">
    <property type="component" value="Unassembled WGS sequence"/>
</dbReference>
<gene>
    <name evidence="1" type="ORF">HA41_17950</name>
</gene>
<dbReference type="RefSeq" id="WP_033785593.1">
    <property type="nucleotide sequence ID" value="NZ_MLFN01000074.1"/>
</dbReference>
<accession>A0A1X1BRP3</accession>
<reference evidence="1 2" key="1">
    <citation type="journal article" date="2017" name="Antonie Van Leeuwenhoek">
        <title>Phylogenomic resolution of the bacterial genus Pantoea and its relationship with Erwinia and Tatumella.</title>
        <authorList>
            <person name="Palmer M."/>
            <person name="Steenkamp E.T."/>
            <person name="Coetzee M.P."/>
            <person name="Chan W.Y."/>
            <person name="van Zyl E."/>
            <person name="De Maayer P."/>
            <person name="Coutinho T.A."/>
            <person name="Blom J."/>
            <person name="Smits T.H."/>
            <person name="Duffy B."/>
            <person name="Venter S.N."/>
        </authorList>
    </citation>
    <scope>NUCLEOTIDE SEQUENCE [LARGE SCALE GENOMIC DNA]</scope>
    <source>
        <strain evidence="1 2">LMG 24534</strain>
    </source>
</reference>
<evidence type="ECO:0000313" key="2">
    <source>
        <dbReference type="Proteomes" id="UP000193933"/>
    </source>
</evidence>
<dbReference type="EMBL" id="MLFN01000074">
    <property type="protein sequence ID" value="ORM50807.1"/>
    <property type="molecule type" value="Genomic_DNA"/>
</dbReference>
<proteinExistence type="predicted"/>
<protein>
    <submittedName>
        <fullName evidence="1">Uncharacterized protein</fullName>
    </submittedName>
</protein>
<sequence>MSFDDSIQQLRNEQLARQSDAERFISVKTLFEQIKQRYPDQSYNALCLLALKKYRRSEHQPSLYWFRYESWYDTSPVAPYQLLDKHGAPNIGAPDYYPNAEAALRAVSDDVMNTDRLAGCGFLRSEITSVLEVDLNTITPNVLIEPDTVKELQAENEELKKQIAYLNQRLAVPVEGGELYAQKREEFFIAVIASLYDKGRIISSKGALPIATELLELVVQRAKLFWSYEQKLPISDDKCLKMLREAMGWLTRTETDIHDVKKNQRAARNKK</sequence>
<evidence type="ECO:0000313" key="1">
    <source>
        <dbReference type="EMBL" id="ORM50807.1"/>
    </source>
</evidence>
<dbReference type="AlphaFoldDB" id="A0A1X1BRP3"/>
<keyword evidence="2" id="KW-1185">Reference proteome</keyword>
<dbReference type="OrthoDB" id="6537159at2"/>
<organism evidence="1 2">
    <name type="scientific">Pantoea conspicua</name>
    <dbReference type="NCBI Taxonomy" id="472705"/>
    <lineage>
        <taxon>Bacteria</taxon>
        <taxon>Pseudomonadati</taxon>
        <taxon>Pseudomonadota</taxon>
        <taxon>Gammaproteobacteria</taxon>
        <taxon>Enterobacterales</taxon>
        <taxon>Erwiniaceae</taxon>
        <taxon>Pantoea</taxon>
    </lineage>
</organism>